<gene>
    <name evidence="1" type="ORF">GZH47_32700</name>
</gene>
<keyword evidence="1" id="KW-0614">Plasmid</keyword>
<evidence type="ECO:0000313" key="2">
    <source>
        <dbReference type="Proteomes" id="UP000479114"/>
    </source>
</evidence>
<geneLocation type="plasmid" evidence="1 2">
    <name>unnamed2</name>
</geneLocation>
<accession>A0A6C0PAZ5</accession>
<organism evidence="1 2">
    <name type="scientific">Paenibacillus rhizovicinus</name>
    <dbReference type="NCBI Taxonomy" id="2704463"/>
    <lineage>
        <taxon>Bacteria</taxon>
        <taxon>Bacillati</taxon>
        <taxon>Bacillota</taxon>
        <taxon>Bacilli</taxon>
        <taxon>Bacillales</taxon>
        <taxon>Paenibacillaceae</taxon>
        <taxon>Paenibacillus</taxon>
    </lineage>
</organism>
<proteinExistence type="predicted"/>
<dbReference type="EMBL" id="CP048288">
    <property type="protein sequence ID" value="QHW35659.1"/>
    <property type="molecule type" value="Genomic_DNA"/>
</dbReference>
<name>A0A6C0PAZ5_9BACL</name>
<sequence>MMYRAPAPQGNPYVRPNGRVEYQIFNEDYFSGADVHLYFGNIWVDEAVAVAFQLEERVMPIYGYNSFTFDAVARGQRMINGMFTINFKSVGYLMTVLQNANAIEMAVSEAQQSGLVTPDDFKNYKLDDILKMAGKSGFDQIADEYEKALWGVTDDTNSILSYGNRPYFPQTQYGFDIKINYGAVSESMSPQIKNYSTSSYANAKAPMLTVETINGVQLTSMRKDGIGTSSDGAPITETYSFIARDLNGPLYMNQKRI</sequence>
<keyword evidence="2" id="KW-1185">Reference proteome</keyword>
<dbReference type="KEGG" id="prz:GZH47_32700"/>
<dbReference type="AlphaFoldDB" id="A0A6C0PAZ5"/>
<protein>
    <submittedName>
        <fullName evidence="1">Uncharacterized protein</fullName>
    </submittedName>
</protein>
<dbReference type="Proteomes" id="UP000479114">
    <property type="component" value="Plasmid unnamed2"/>
</dbReference>
<evidence type="ECO:0000313" key="1">
    <source>
        <dbReference type="EMBL" id="QHW35659.1"/>
    </source>
</evidence>
<reference evidence="1 2" key="1">
    <citation type="submission" date="2020-02" db="EMBL/GenBank/DDBJ databases">
        <title>Paenibacillus sp. nov., isolated from rhizosphere soil of tomato.</title>
        <authorList>
            <person name="Weon H.-Y."/>
            <person name="Lee S.A."/>
        </authorList>
    </citation>
    <scope>NUCLEOTIDE SEQUENCE [LARGE SCALE GENOMIC DNA]</scope>
    <source>
        <strain evidence="1 2">14171R-81</strain>
        <plasmid evidence="1 2">unnamed2</plasmid>
    </source>
</reference>